<feature type="compositionally biased region" description="Polar residues" evidence="2">
    <location>
        <begin position="46"/>
        <end position="58"/>
    </location>
</feature>
<dbReference type="PANTHER" id="PTHR10039">
    <property type="entry name" value="AMELOGENIN"/>
    <property type="match status" value="1"/>
</dbReference>
<feature type="region of interest" description="Disordered" evidence="2">
    <location>
        <begin position="1"/>
        <end position="131"/>
    </location>
</feature>
<dbReference type="InterPro" id="IPR027417">
    <property type="entry name" value="P-loop_NTPase"/>
</dbReference>
<dbReference type="InterPro" id="IPR054471">
    <property type="entry name" value="GPIID_WHD"/>
</dbReference>
<keyword evidence="1" id="KW-0677">Repeat</keyword>
<feature type="compositionally biased region" description="Polar residues" evidence="2">
    <location>
        <begin position="27"/>
        <end position="38"/>
    </location>
</feature>
<evidence type="ECO:0000256" key="2">
    <source>
        <dbReference type="SAM" id="MobiDB-lite"/>
    </source>
</evidence>
<evidence type="ECO:0000313" key="5">
    <source>
        <dbReference type="Proteomes" id="UP000256645"/>
    </source>
</evidence>
<dbReference type="Pfam" id="PF24883">
    <property type="entry name" value="NPHP3_N"/>
    <property type="match status" value="1"/>
</dbReference>
<dbReference type="Gene3D" id="3.40.50.300">
    <property type="entry name" value="P-loop containing nucleotide triphosphate hydrolases"/>
    <property type="match status" value="1"/>
</dbReference>
<evidence type="ECO:0000259" key="3">
    <source>
        <dbReference type="PROSITE" id="PS50837"/>
    </source>
</evidence>
<dbReference type="Proteomes" id="UP000256645">
    <property type="component" value="Unassembled WGS sequence"/>
</dbReference>
<dbReference type="STRING" id="1849047.A0A3D8RM58"/>
<name>A0A3D8RM58_9HELO</name>
<organism evidence="4 5">
    <name type="scientific">Coleophoma cylindrospora</name>
    <dbReference type="NCBI Taxonomy" id="1849047"/>
    <lineage>
        <taxon>Eukaryota</taxon>
        <taxon>Fungi</taxon>
        <taxon>Dikarya</taxon>
        <taxon>Ascomycota</taxon>
        <taxon>Pezizomycotina</taxon>
        <taxon>Leotiomycetes</taxon>
        <taxon>Helotiales</taxon>
        <taxon>Dermateaceae</taxon>
        <taxon>Coleophoma</taxon>
    </lineage>
</organism>
<keyword evidence="5" id="KW-1185">Reference proteome</keyword>
<feature type="compositionally biased region" description="Polar residues" evidence="2">
    <location>
        <begin position="67"/>
        <end position="99"/>
    </location>
</feature>
<dbReference type="PANTHER" id="PTHR10039:SF17">
    <property type="entry name" value="FUNGAL STAND N-TERMINAL GOODBYE DOMAIN-CONTAINING PROTEIN-RELATED"/>
    <property type="match status" value="1"/>
</dbReference>
<dbReference type="Pfam" id="PF22939">
    <property type="entry name" value="WHD_GPIID"/>
    <property type="match status" value="1"/>
</dbReference>
<dbReference type="EMBL" id="PDLM01000006">
    <property type="protein sequence ID" value="RDW74881.1"/>
    <property type="molecule type" value="Genomic_DNA"/>
</dbReference>
<evidence type="ECO:0000313" key="4">
    <source>
        <dbReference type="EMBL" id="RDW74881.1"/>
    </source>
</evidence>
<dbReference type="AlphaFoldDB" id="A0A3D8RM58"/>
<evidence type="ECO:0000256" key="1">
    <source>
        <dbReference type="ARBA" id="ARBA00022737"/>
    </source>
</evidence>
<dbReference type="PROSITE" id="PS50837">
    <property type="entry name" value="NACHT"/>
    <property type="match status" value="1"/>
</dbReference>
<reference evidence="4 5" key="1">
    <citation type="journal article" date="2018" name="IMA Fungus">
        <title>IMA Genome-F 9: Draft genome sequence of Annulohypoxylon stygium, Aspergillus mulundensis, Berkeleyomyces basicola (syn. Thielaviopsis basicola), Ceratocystis smalleyi, two Cercospora beticola strains, Coleophoma cylindrospora, Fusarium fracticaudum, Phialophora cf. hyalina, and Morchella septimelata.</title>
        <authorList>
            <person name="Wingfield B.D."/>
            <person name="Bills G.F."/>
            <person name="Dong Y."/>
            <person name="Huang W."/>
            <person name="Nel W.J."/>
            <person name="Swalarsk-Parry B.S."/>
            <person name="Vaghefi N."/>
            <person name="Wilken P.M."/>
            <person name="An Z."/>
            <person name="de Beer Z.W."/>
            <person name="De Vos L."/>
            <person name="Chen L."/>
            <person name="Duong T.A."/>
            <person name="Gao Y."/>
            <person name="Hammerbacher A."/>
            <person name="Kikkert J.R."/>
            <person name="Li Y."/>
            <person name="Li H."/>
            <person name="Li K."/>
            <person name="Li Q."/>
            <person name="Liu X."/>
            <person name="Ma X."/>
            <person name="Naidoo K."/>
            <person name="Pethybridge S.J."/>
            <person name="Sun J."/>
            <person name="Steenkamp E.T."/>
            <person name="van der Nest M.A."/>
            <person name="van Wyk S."/>
            <person name="Wingfield M.J."/>
            <person name="Xiong C."/>
            <person name="Yue Q."/>
            <person name="Zhang X."/>
        </authorList>
    </citation>
    <scope>NUCLEOTIDE SEQUENCE [LARGE SCALE GENOMIC DNA]</scope>
    <source>
        <strain evidence="4 5">BP6252</strain>
    </source>
</reference>
<proteinExistence type="predicted"/>
<sequence length="991" mass="113487">MAPKRKAKEELAGHSQKVLAHEGHDFSVSSERTTGQRGTRNEQNIEKPQQISSSNQHPKVTDHQRADQSSPSANSTNTGAYPSTRSRTKVSEISQQRQPQAARFTSRRSQRNQQRDKEDRARGEKLIQTGQKSNSDANYELIFDTALKVLRLLLVYESSRLFLVYAHENESSEKKASQEVAKKLIHWLNRIGTTLQSDLLPKGSDKGIFFCHSVDDKAVHDILDNQMCLLPRWIHLMSVEKVILCGSELLGEYLESQFYQTYREDIHSACNDIGKSSDDIKESLRQAVENSLDKPGFHHILTEIALLELQAQNPESCAKIIPFVLNGEHKKIFPTGLFVPTSVRMKAAEVHVEADLHKKFFKLLSQIFENNRHIETVKKVYHDCKKISTQERETYQLRIWRQFYDKVVQKFQDDIGSLTFGEFTEKLSDMRKQVIDIDKGVKSLLDINVSKESQECLHALIPSKIDAREQKDQNPQPVPGTCLWALEHSIYLQWKKDDTQRLLWISAYAGCGKSVLSKYIVDEDLPKTLDETCIIYFFFKDTSDHQRSAQKALLSLLHQLISQRPRLIEHILPLYKKRGISIQSTPLADLWPIFLVCVKDRIAGKVVCVLDAIDECEEEKGIKLITWINKFCISEEGSSTCKLRFLVTSRPYLSQQTAFASIVNTSTGIQLDGAKESSLIQKEIDLVIKRRIPELKQEITLPDHVSNYLQTTLLKMKQRTYLWLDLVLKSLPNILPGTISHMKKIIAKLPEGIDAAYESLLGNCRDQEYARKVLEIMLVAYRPLTPEEIDVALSMSEETTSYRSLDLEGQGSLRKNLPGRCGLIITIVDSRVYFIHQTVKEFLLNTKNLQNSQDGSYSIEGNRTIQKSAWKGSFTNQQSHYHMAMTCMRTLLFPEVNTEDFNASESLLPAYARTSETFYWADHYRDCQRRIDIEEKRLVPKNILMRLYGSIEGTVIQVAAAGQHRQIFNLHIDDVSNRLHMEAVLKLRGKY</sequence>
<feature type="domain" description="NACHT" evidence="3">
    <location>
        <begin position="501"/>
        <end position="651"/>
    </location>
</feature>
<protein>
    <recommendedName>
        <fullName evidence="3">NACHT domain-containing protein</fullName>
    </recommendedName>
</protein>
<feature type="compositionally biased region" description="Basic and acidic residues" evidence="2">
    <location>
        <begin position="113"/>
        <end position="125"/>
    </location>
</feature>
<comment type="caution">
    <text evidence="4">The sequence shown here is derived from an EMBL/GenBank/DDBJ whole genome shotgun (WGS) entry which is preliminary data.</text>
</comment>
<accession>A0A3D8RM58</accession>
<dbReference type="InterPro" id="IPR056884">
    <property type="entry name" value="NPHP3-like_N"/>
</dbReference>
<dbReference type="OrthoDB" id="194358at2759"/>
<gene>
    <name evidence="4" type="ORF">BP6252_06023</name>
</gene>
<dbReference type="InterPro" id="IPR007111">
    <property type="entry name" value="NACHT_NTPase"/>
</dbReference>